<keyword evidence="7" id="KW-1185">Reference proteome</keyword>
<dbReference type="InterPro" id="IPR045055">
    <property type="entry name" value="DNA2/NAM7-like"/>
</dbReference>
<dbReference type="SUPFAM" id="SSF52540">
    <property type="entry name" value="P-loop containing nucleoside triphosphate hydrolases"/>
    <property type="match status" value="1"/>
</dbReference>
<feature type="region of interest" description="Disordered" evidence="2">
    <location>
        <begin position="850"/>
        <end position="877"/>
    </location>
</feature>
<comment type="caution">
    <text evidence="6">The sequence shown here is derived from an EMBL/GenBank/DDBJ whole genome shotgun (WGS) entry which is preliminary data.</text>
</comment>
<dbReference type="Proteomes" id="UP000789739">
    <property type="component" value="Unassembled WGS sequence"/>
</dbReference>
<dbReference type="InterPro" id="IPR057373">
    <property type="entry name" value="ZNFX1"/>
</dbReference>
<dbReference type="AlphaFoldDB" id="A0A9N9DYG1"/>
<dbReference type="Gene3D" id="3.40.50.300">
    <property type="entry name" value="P-loop containing nucleotide triphosphate hydrolases"/>
    <property type="match status" value="2"/>
</dbReference>
<dbReference type="PANTHER" id="PTHR10887:SF445">
    <property type="entry name" value="NFX1-TYPE ZINC FINGER-CONTAINING PROTEIN 1"/>
    <property type="match status" value="1"/>
</dbReference>
<feature type="coiled-coil region" evidence="1">
    <location>
        <begin position="390"/>
        <end position="417"/>
    </location>
</feature>
<dbReference type="PANTHER" id="PTHR10887">
    <property type="entry name" value="DNA2/NAM7 HELICASE FAMILY"/>
    <property type="match status" value="1"/>
</dbReference>
<feature type="domain" description="ZNFX1" evidence="5">
    <location>
        <begin position="58"/>
        <end position="157"/>
    </location>
</feature>
<evidence type="ECO:0000259" key="5">
    <source>
        <dbReference type="Pfam" id="PF25396"/>
    </source>
</evidence>
<evidence type="ECO:0000256" key="2">
    <source>
        <dbReference type="SAM" id="MobiDB-lite"/>
    </source>
</evidence>
<dbReference type="Pfam" id="PF13087">
    <property type="entry name" value="AAA_12"/>
    <property type="match status" value="1"/>
</dbReference>
<evidence type="ECO:0000259" key="4">
    <source>
        <dbReference type="Pfam" id="PF13087"/>
    </source>
</evidence>
<feature type="domain" description="DNA2/NAM7 helicase helicase" evidence="3">
    <location>
        <begin position="279"/>
        <end position="689"/>
    </location>
</feature>
<dbReference type="Pfam" id="PF25396">
    <property type="entry name" value="ZNFX1"/>
    <property type="match status" value="1"/>
</dbReference>
<reference evidence="6" key="1">
    <citation type="submission" date="2021-06" db="EMBL/GenBank/DDBJ databases">
        <authorList>
            <person name="Kallberg Y."/>
            <person name="Tangrot J."/>
            <person name="Rosling A."/>
        </authorList>
    </citation>
    <scope>NUCLEOTIDE SEQUENCE</scope>
    <source>
        <strain evidence="6">BR232B</strain>
    </source>
</reference>
<evidence type="ECO:0000313" key="7">
    <source>
        <dbReference type="Proteomes" id="UP000789739"/>
    </source>
</evidence>
<accession>A0A9N9DYG1</accession>
<feature type="non-terminal residue" evidence="6">
    <location>
        <position position="1"/>
    </location>
</feature>
<dbReference type="InterPro" id="IPR027417">
    <property type="entry name" value="P-loop_NTPase"/>
</dbReference>
<evidence type="ECO:0000259" key="3">
    <source>
        <dbReference type="Pfam" id="PF13086"/>
    </source>
</evidence>
<keyword evidence="1" id="KW-0175">Coiled coil</keyword>
<sequence length="877" mass="100528">AGPKRFLDIQFRLLREDMLRPLRDGLYNFVAGLSENEQQMTKLINKSGRFKCDKGKINGDLNVYSNVRFKNIKVDKNRGFSVQVGFKPPKAGKSNKQRKVYWERSKKLLNGSLICVLWSPKDKSIRNSTNGYTLYFGVITDRQENSLANENEATIGVHFMDTSIYSIVLEDINRTPDARSKTPDRFMVESTSVYFESYVHILKALQDLSPGALPFSQHLAPVTEEDLSADIEPPLYARAPGFRFDLSILLGKNEHFMLDSTDKLSRDRAIEKLIEANVLDRSQAKALVYSLCREIALIEGPPGTGKTYVGVELMKVLLDSKNRKRAAIGPVLTICLTNHALDQFLEHLLHAGIKKIVRLGSRSKSEEIQPFALAEQCRNQNKTAEQRRMLHKAYKKLDRLSAEAKELTGKLSRKTINWNATALFLLTNYPSIYEQLCEDHADADTDNEEDEFDDEWETVNGGHEDRFSQWIYGSDLKKIMNDLRNREKGKQKQREPQLLPTHNQYDYLQDTEEMQDQETKLIYEEDANQEIHEDLIPAERINDDGIQVWKQQDLEIPKTDRDLEILLQEQNVWKMSMNERIKLHNHWRELIHKDIIQRLADLEKKHSKKRKEIDDIHDGVRKIILSSAHVIGMTTNGAAKFQSLIRSVGPRIIVCEEAGEVLEAHILAPLKETQHLILIGDHLQLRPHVTTYELSLESNVGKKYALDRSMFERLVYDNKPMVQLLTQRRMRSEIADLVRKTLYPNLIDHACTAAYPRVRGTTHNLFFFDHKNPEDAAGSNQFAVQSHSSSFEVKMVVEMVKYFVRNGYDKSGDVAVLTPYLGQMIQIRDALSKQFVVVIDERDGEQIAMVTEDNESKEDESSSVSIAVASNKSLAKQ</sequence>
<dbReference type="GO" id="GO:0004386">
    <property type="term" value="F:helicase activity"/>
    <property type="evidence" value="ECO:0007669"/>
    <property type="project" value="InterPro"/>
</dbReference>
<dbReference type="InterPro" id="IPR041677">
    <property type="entry name" value="DNA2/NAM7_AAA_11"/>
</dbReference>
<dbReference type="OrthoDB" id="2423195at2759"/>
<name>A0A9N9DYG1_9GLOM</name>
<feature type="compositionally biased region" description="Polar residues" evidence="2">
    <location>
        <begin position="868"/>
        <end position="877"/>
    </location>
</feature>
<dbReference type="Pfam" id="PF13086">
    <property type="entry name" value="AAA_11"/>
    <property type="match status" value="1"/>
</dbReference>
<protein>
    <submittedName>
        <fullName evidence="6">2299_t:CDS:1</fullName>
    </submittedName>
</protein>
<dbReference type="GO" id="GO:0031048">
    <property type="term" value="P:regulatory ncRNA-mediated heterochromatin formation"/>
    <property type="evidence" value="ECO:0007669"/>
    <property type="project" value="TreeGrafter"/>
</dbReference>
<gene>
    <name evidence="6" type="ORF">PBRASI_LOCUS10596</name>
</gene>
<feature type="domain" description="DNA2/NAM7 helicase-like C-terminal" evidence="4">
    <location>
        <begin position="706"/>
        <end position="835"/>
    </location>
</feature>
<organism evidence="6 7">
    <name type="scientific">Paraglomus brasilianum</name>
    <dbReference type="NCBI Taxonomy" id="144538"/>
    <lineage>
        <taxon>Eukaryota</taxon>
        <taxon>Fungi</taxon>
        <taxon>Fungi incertae sedis</taxon>
        <taxon>Mucoromycota</taxon>
        <taxon>Glomeromycotina</taxon>
        <taxon>Glomeromycetes</taxon>
        <taxon>Paraglomerales</taxon>
        <taxon>Paraglomeraceae</taxon>
        <taxon>Paraglomus</taxon>
    </lineage>
</organism>
<feature type="non-terminal residue" evidence="6">
    <location>
        <position position="877"/>
    </location>
</feature>
<dbReference type="EMBL" id="CAJVPI010003342">
    <property type="protein sequence ID" value="CAG8657427.1"/>
    <property type="molecule type" value="Genomic_DNA"/>
</dbReference>
<dbReference type="InterPro" id="IPR041679">
    <property type="entry name" value="DNA2/NAM7-like_C"/>
</dbReference>
<dbReference type="GO" id="GO:0031380">
    <property type="term" value="C:nuclear RNA-directed RNA polymerase complex"/>
    <property type="evidence" value="ECO:0007669"/>
    <property type="project" value="TreeGrafter"/>
</dbReference>
<evidence type="ECO:0000313" key="6">
    <source>
        <dbReference type="EMBL" id="CAG8657427.1"/>
    </source>
</evidence>
<proteinExistence type="predicted"/>
<evidence type="ECO:0000256" key="1">
    <source>
        <dbReference type="SAM" id="Coils"/>
    </source>
</evidence>